<evidence type="ECO:0000256" key="5">
    <source>
        <dbReference type="ARBA" id="ARBA00022989"/>
    </source>
</evidence>
<organism evidence="11 12">
    <name type="scientific">Aerococcus agrisoli</name>
    <dbReference type="NCBI Taxonomy" id="2487350"/>
    <lineage>
        <taxon>Bacteria</taxon>
        <taxon>Bacillati</taxon>
        <taxon>Bacillota</taxon>
        <taxon>Bacilli</taxon>
        <taxon>Lactobacillales</taxon>
        <taxon>Aerococcaceae</taxon>
        <taxon>Aerococcus</taxon>
    </lineage>
</organism>
<reference evidence="11 12" key="1">
    <citation type="submission" date="2018-11" db="EMBL/GenBank/DDBJ databases">
        <title>Aerococcus sp. SJQ22, whole genome shotgun sequence.</title>
        <authorList>
            <person name="Sun L."/>
            <person name="Gao X."/>
            <person name="Chen W."/>
            <person name="Huang K."/>
        </authorList>
    </citation>
    <scope>NUCLEOTIDE SEQUENCE [LARGE SCALE GENOMIC DNA]</scope>
    <source>
        <strain evidence="11 12">SJQ22</strain>
    </source>
</reference>
<dbReference type="Gene3D" id="3.40.50.1110">
    <property type="entry name" value="SGNH hydrolase"/>
    <property type="match status" value="1"/>
</dbReference>
<feature type="transmembrane region" description="Helical" evidence="9">
    <location>
        <begin position="305"/>
        <end position="321"/>
    </location>
</feature>
<dbReference type="SUPFAM" id="SSF52266">
    <property type="entry name" value="SGNH hydrolase"/>
    <property type="match status" value="1"/>
</dbReference>
<evidence type="ECO:0000256" key="9">
    <source>
        <dbReference type="SAM" id="Phobius"/>
    </source>
</evidence>
<dbReference type="Pfam" id="PF01757">
    <property type="entry name" value="Acyl_transf_3"/>
    <property type="match status" value="1"/>
</dbReference>
<evidence type="ECO:0000256" key="7">
    <source>
        <dbReference type="ARBA" id="ARBA00023315"/>
    </source>
</evidence>
<proteinExistence type="predicted"/>
<evidence type="ECO:0000259" key="10">
    <source>
        <dbReference type="Pfam" id="PF01757"/>
    </source>
</evidence>
<feature type="transmembrane region" description="Helical" evidence="9">
    <location>
        <begin position="264"/>
        <end position="293"/>
    </location>
</feature>
<feature type="transmembrane region" description="Helical" evidence="9">
    <location>
        <begin position="233"/>
        <end position="252"/>
    </location>
</feature>
<keyword evidence="6 9" id="KW-0472">Membrane</keyword>
<keyword evidence="2" id="KW-1003">Cell membrane</keyword>
<feature type="transmembrane region" description="Helical" evidence="9">
    <location>
        <begin position="386"/>
        <end position="408"/>
    </location>
</feature>
<dbReference type="PANTHER" id="PTHR23028:SF53">
    <property type="entry name" value="ACYL_TRANSF_3 DOMAIN-CONTAINING PROTEIN"/>
    <property type="match status" value="1"/>
</dbReference>
<keyword evidence="5 9" id="KW-1133">Transmembrane helix</keyword>
<evidence type="ECO:0000313" key="11">
    <source>
        <dbReference type="EMBL" id="RPA57973.1"/>
    </source>
</evidence>
<gene>
    <name evidence="11" type="ORF">EF384_07625</name>
</gene>
<dbReference type="GO" id="GO:0009103">
    <property type="term" value="P:lipopolysaccharide biosynthetic process"/>
    <property type="evidence" value="ECO:0007669"/>
    <property type="project" value="TreeGrafter"/>
</dbReference>
<feature type="transmembrane region" description="Helical" evidence="9">
    <location>
        <begin position="333"/>
        <end position="351"/>
    </location>
</feature>
<feature type="transmembrane region" description="Helical" evidence="9">
    <location>
        <begin position="138"/>
        <end position="157"/>
    </location>
</feature>
<dbReference type="EMBL" id="RKMG01000026">
    <property type="protein sequence ID" value="RPA57973.1"/>
    <property type="molecule type" value="Genomic_DNA"/>
</dbReference>
<dbReference type="Proteomes" id="UP000273977">
    <property type="component" value="Unassembled WGS sequence"/>
</dbReference>
<dbReference type="InterPro" id="IPR036514">
    <property type="entry name" value="SGNH_hydro_sf"/>
</dbReference>
<feature type="transmembrane region" description="Helical" evidence="9">
    <location>
        <begin position="203"/>
        <end position="221"/>
    </location>
</feature>
<evidence type="ECO:0000256" key="6">
    <source>
        <dbReference type="ARBA" id="ARBA00023136"/>
    </source>
</evidence>
<name>A0A3N4G519_9LACT</name>
<comment type="subcellular location">
    <subcellularLocation>
        <location evidence="1">Cell membrane</location>
        <topology evidence="1">Multi-pass membrane protein</topology>
    </subcellularLocation>
</comment>
<evidence type="ECO:0000313" key="12">
    <source>
        <dbReference type="Proteomes" id="UP000273977"/>
    </source>
</evidence>
<dbReference type="InterPro" id="IPR050879">
    <property type="entry name" value="Acyltransferase_3"/>
</dbReference>
<evidence type="ECO:0000256" key="1">
    <source>
        <dbReference type="ARBA" id="ARBA00004651"/>
    </source>
</evidence>
<dbReference type="OrthoDB" id="9796461at2"/>
<feature type="domain" description="Acyltransferase 3" evidence="10">
    <location>
        <begin position="9"/>
        <end position="350"/>
    </location>
</feature>
<keyword evidence="4 9" id="KW-0812">Transmembrane</keyword>
<dbReference type="GO" id="GO:0005886">
    <property type="term" value="C:plasma membrane"/>
    <property type="evidence" value="ECO:0007669"/>
    <property type="project" value="UniProtKB-SubCell"/>
</dbReference>
<dbReference type="InterPro" id="IPR002656">
    <property type="entry name" value="Acyl_transf_3_dom"/>
</dbReference>
<evidence type="ECO:0000256" key="3">
    <source>
        <dbReference type="ARBA" id="ARBA00022679"/>
    </source>
</evidence>
<sequence>MKKKLYYTQFDTIRFFAMLAIILYHYLTHRVSGGFLGVDVFLVLSGFLVTSQMEAKYEQGIKEPYFKKLWSRIRKLWWPMLIISLIGLTFLLLFRRQLLVNIGINLASSLLFMNNWHQIFSGSSYFANMLHPSIMTHYWYVAVYMQFMVIWPIFYGLSRRFTKSKQQSGWVMLGAAVLSAILMAVLFKPGADPSRVYYGTDTRFFSIALGGAAAQLIDVDVLNKKLSDKMGRWGHWVIDLLLVALLGILTWATMHLTDSQPLTYYGGMFAFNALSGILIALLTFPGSWVAYLLKFKPLRWLGQRTFHMYLWYYPINVLFHMVPTSQNWFTGSIWPQILLIMVLACLSYALLEEKRWTVPIFNQARNEKPGHVVSQLKQVFKKQTPILTKVLFVAFVSIFIGGATAVAISKPAENVTVEEKAAADQAKKIEEQNKKRAEQAKKADQGLAAYKQDLTAEQLAYYEGIPAEQARFAYQLPVTFVGDSLMVGASDGLYTLFPNAIVDAVVGRQMYKMAGYMTSLAEQGMLADTVVVDLGANGGFTQDQLNAFLDEIGRDKNIFLINSHVDRPWTADVNATLAKAAADESDSVYLLDWHSYFANDENASSWLGTDGVHFNPEGDQIWLQFVTNGIYQILGKS</sequence>
<feature type="coiled-coil region" evidence="8">
    <location>
        <begin position="412"/>
        <end position="443"/>
    </location>
</feature>
<feature type="transmembrane region" description="Helical" evidence="9">
    <location>
        <begin position="169"/>
        <end position="191"/>
    </location>
</feature>
<evidence type="ECO:0000256" key="4">
    <source>
        <dbReference type="ARBA" id="ARBA00022692"/>
    </source>
</evidence>
<keyword evidence="12" id="KW-1185">Reference proteome</keyword>
<dbReference type="GO" id="GO:0016747">
    <property type="term" value="F:acyltransferase activity, transferring groups other than amino-acyl groups"/>
    <property type="evidence" value="ECO:0007669"/>
    <property type="project" value="InterPro"/>
</dbReference>
<evidence type="ECO:0000256" key="2">
    <source>
        <dbReference type="ARBA" id="ARBA00022475"/>
    </source>
</evidence>
<dbReference type="AlphaFoldDB" id="A0A3N4G519"/>
<dbReference type="RefSeq" id="WP_123780830.1">
    <property type="nucleotide sequence ID" value="NZ_RKMG01000026.1"/>
</dbReference>
<accession>A0A3N4G519</accession>
<keyword evidence="7 11" id="KW-0012">Acyltransferase</keyword>
<comment type="caution">
    <text evidence="11">The sequence shown here is derived from an EMBL/GenBank/DDBJ whole genome shotgun (WGS) entry which is preliminary data.</text>
</comment>
<dbReference type="PANTHER" id="PTHR23028">
    <property type="entry name" value="ACETYLTRANSFERASE"/>
    <property type="match status" value="1"/>
</dbReference>
<keyword evidence="3 11" id="KW-0808">Transferase</keyword>
<feature type="transmembrane region" description="Helical" evidence="9">
    <location>
        <begin position="76"/>
        <end position="94"/>
    </location>
</feature>
<protein>
    <submittedName>
        <fullName evidence="11">Acyltransferase</fullName>
    </submittedName>
</protein>
<keyword evidence="8" id="KW-0175">Coiled coil</keyword>
<evidence type="ECO:0000256" key="8">
    <source>
        <dbReference type="SAM" id="Coils"/>
    </source>
</evidence>